<dbReference type="AlphaFoldDB" id="A0A1I1QZC0"/>
<proteinExistence type="predicted"/>
<reference evidence="2 3" key="1">
    <citation type="submission" date="2016-10" db="EMBL/GenBank/DDBJ databases">
        <authorList>
            <person name="de Groot N.N."/>
        </authorList>
    </citation>
    <scope>NUCLEOTIDE SEQUENCE [LARGE SCALE GENOMIC DNA]</scope>
    <source>
        <strain evidence="2 3">DSM 6059</strain>
    </source>
</reference>
<keyword evidence="1" id="KW-0732">Signal</keyword>
<dbReference type="Proteomes" id="UP000198862">
    <property type="component" value="Unassembled WGS sequence"/>
</dbReference>
<dbReference type="STRING" id="1123010.SAMN02745724_04063"/>
<keyword evidence="3" id="KW-1185">Reference proteome</keyword>
<evidence type="ECO:0000313" key="3">
    <source>
        <dbReference type="Proteomes" id="UP000198862"/>
    </source>
</evidence>
<dbReference type="RefSeq" id="WP_091988969.1">
    <property type="nucleotide sequence ID" value="NZ_FOLO01000045.1"/>
</dbReference>
<name>A0A1I1QZC0_9GAMM</name>
<protein>
    <submittedName>
        <fullName evidence="2">Uncharacterized protein</fullName>
    </submittedName>
</protein>
<feature type="chain" id="PRO_5011721573" evidence="1">
    <location>
        <begin position="19"/>
        <end position="230"/>
    </location>
</feature>
<organism evidence="2 3">
    <name type="scientific">Pseudoalteromonas denitrificans DSM 6059</name>
    <dbReference type="NCBI Taxonomy" id="1123010"/>
    <lineage>
        <taxon>Bacteria</taxon>
        <taxon>Pseudomonadati</taxon>
        <taxon>Pseudomonadota</taxon>
        <taxon>Gammaproteobacteria</taxon>
        <taxon>Alteromonadales</taxon>
        <taxon>Pseudoalteromonadaceae</taxon>
        <taxon>Pseudoalteromonas</taxon>
    </lineage>
</organism>
<evidence type="ECO:0000313" key="2">
    <source>
        <dbReference type="EMBL" id="SFD27491.1"/>
    </source>
</evidence>
<evidence type="ECO:0000256" key="1">
    <source>
        <dbReference type="SAM" id="SignalP"/>
    </source>
</evidence>
<dbReference type="OrthoDB" id="5770735at2"/>
<sequence>MYKLIALFLLTYSIILSANQHVSQSHKLHQEKSAWGTHGMTVFMVQDKVYASHMPLANSMHAHQVIISISLSSENTENLKALTKQYDLLTLEPEPFDLSQLMKGTLTHFAANIYANHFERGGSIKLKDITINIEDILLSQPLTHDQNGDYYLLPVSNSTGLLVHKIAKQPSFDQILSIDFVKNKNVNFMPNMHSMVKTSLETPLIIDTYKNRETRFVITRQIYLEQADFR</sequence>
<dbReference type="EMBL" id="FOLO01000045">
    <property type="protein sequence ID" value="SFD27491.1"/>
    <property type="molecule type" value="Genomic_DNA"/>
</dbReference>
<accession>A0A1I1QZC0</accession>
<gene>
    <name evidence="2" type="ORF">SAMN02745724_04063</name>
</gene>
<feature type="signal peptide" evidence="1">
    <location>
        <begin position="1"/>
        <end position="18"/>
    </location>
</feature>